<evidence type="ECO:0000256" key="1">
    <source>
        <dbReference type="PROSITE-ProRule" id="PRU00723"/>
    </source>
</evidence>
<dbReference type="Gene3D" id="4.10.1000.10">
    <property type="entry name" value="Zinc finger, CCCH-type"/>
    <property type="match status" value="1"/>
</dbReference>
<gene>
    <name evidence="4" type="ORF">CCUS01_06061</name>
</gene>
<feature type="compositionally biased region" description="Low complexity" evidence="2">
    <location>
        <begin position="285"/>
        <end position="314"/>
    </location>
</feature>
<feature type="compositionally biased region" description="Basic and acidic residues" evidence="2">
    <location>
        <begin position="1"/>
        <end position="11"/>
    </location>
</feature>
<feature type="domain" description="C3H1-type" evidence="3">
    <location>
        <begin position="22"/>
        <end position="50"/>
    </location>
</feature>
<feature type="region of interest" description="Disordered" evidence="2">
    <location>
        <begin position="201"/>
        <end position="316"/>
    </location>
</feature>
<feature type="compositionally biased region" description="Polar residues" evidence="2">
    <location>
        <begin position="145"/>
        <end position="155"/>
    </location>
</feature>
<reference evidence="4" key="1">
    <citation type="submission" date="2016-11" db="EMBL/GenBank/DDBJ databases">
        <title>The genome sequence of Colletotrichum cuscutae.</title>
        <authorList>
            <person name="Baroncelli R."/>
        </authorList>
    </citation>
    <scope>NUCLEOTIDE SEQUENCE</scope>
    <source>
        <strain evidence="4">IMI 304802</strain>
    </source>
</reference>
<evidence type="ECO:0000313" key="4">
    <source>
        <dbReference type="EMBL" id="KAK1471577.1"/>
    </source>
</evidence>
<dbReference type="Proteomes" id="UP001239213">
    <property type="component" value="Unassembled WGS sequence"/>
</dbReference>
<feature type="region of interest" description="Disordered" evidence="2">
    <location>
        <begin position="1"/>
        <end position="26"/>
    </location>
</feature>
<name>A0AAI9Y1K9_9PEZI</name>
<feature type="compositionally biased region" description="Basic residues" evidence="2">
    <location>
        <begin position="12"/>
        <end position="23"/>
    </location>
</feature>
<feature type="compositionally biased region" description="Pro residues" evidence="2">
    <location>
        <begin position="207"/>
        <end position="223"/>
    </location>
</feature>
<evidence type="ECO:0000313" key="5">
    <source>
        <dbReference type="Proteomes" id="UP001239213"/>
    </source>
</evidence>
<protein>
    <recommendedName>
        <fullName evidence="3">C3H1-type domain-containing protein</fullName>
    </recommendedName>
</protein>
<feature type="compositionally biased region" description="Basic and acidic residues" evidence="2">
    <location>
        <begin position="464"/>
        <end position="483"/>
    </location>
</feature>
<feature type="region of interest" description="Disordered" evidence="2">
    <location>
        <begin position="344"/>
        <end position="502"/>
    </location>
</feature>
<keyword evidence="5" id="KW-1185">Reference proteome</keyword>
<feature type="region of interest" description="Disordered" evidence="2">
    <location>
        <begin position="137"/>
        <end position="183"/>
    </location>
</feature>
<dbReference type="PROSITE" id="PS50103">
    <property type="entry name" value="ZF_C3H1"/>
    <property type="match status" value="1"/>
</dbReference>
<accession>A0AAI9Y1K9</accession>
<keyword evidence="1" id="KW-0862">Zinc</keyword>
<sequence length="569" mass="60044">MEHNNNREDKKSKSRKPNRRPRDKRSTCRHFLEGRCTYGRENCNFPHRDGELRPEMVAAAAQQEEEVALAEARYNANAHALYSSSVTYNSGLYVNGHYVNHGHYTNNGRVNNSHHQLPPPPPPPQWMGYRIANPMPNALGRPTFDGTQEEATSYFDSPLPPYAGPSSHAGPSRPPPGYGPPEYGAPGPYYAPLHLHGRHGYGHAGPSFPPPGLPLPLPGPPLDPMGMGWRPTHQPRPLGPPPGFGPGPSNALAPPPSFEPALGPGAYPPSPSPAPPSPRHGLELVSAAAAAASPAPEEAPVPNTAPAATVAGPAQDPSTIRCWYGLGCKRPGCHFRHDGGRDGHVVNGEASGSGSANADGDGDEGYEGDGDDVSMSESSGSMYVPPPPASEDFHAAATPQSSPRQLPDSVAGDVTPPSVGGGVTSSSAAGDVTPPSPEHTSEEYSAEEGEGDAEQPAAEEETPEAEHPEEEKKEEKKEEEEKQVPAPADAVQQPAARRPEPAVVDGRSAWGLGLVKADAPYAYRRGGTHLGDRRSGGTCLLATALPYQEVEVAPSPPFQDCNETFVLIV</sequence>
<feature type="compositionally biased region" description="Acidic residues" evidence="2">
    <location>
        <begin position="444"/>
        <end position="463"/>
    </location>
</feature>
<evidence type="ECO:0000256" key="2">
    <source>
        <dbReference type="SAM" id="MobiDB-lite"/>
    </source>
</evidence>
<feature type="compositionally biased region" description="Low complexity" evidence="2">
    <location>
        <begin position="484"/>
        <end position="496"/>
    </location>
</feature>
<feature type="compositionally biased region" description="Pro residues" evidence="2">
    <location>
        <begin position="266"/>
        <end position="278"/>
    </location>
</feature>
<feature type="compositionally biased region" description="Acidic residues" evidence="2">
    <location>
        <begin position="360"/>
        <end position="374"/>
    </location>
</feature>
<proteinExistence type="predicted"/>
<dbReference type="AlphaFoldDB" id="A0AAI9Y1K9"/>
<keyword evidence="1" id="KW-0863">Zinc-finger</keyword>
<dbReference type="InterPro" id="IPR000571">
    <property type="entry name" value="Znf_CCCH"/>
</dbReference>
<evidence type="ECO:0000259" key="3">
    <source>
        <dbReference type="PROSITE" id="PS50103"/>
    </source>
</evidence>
<comment type="caution">
    <text evidence="4">The sequence shown here is derived from an EMBL/GenBank/DDBJ whole genome shotgun (WGS) entry which is preliminary data.</text>
</comment>
<feature type="zinc finger region" description="C3H1-type" evidence="1">
    <location>
        <begin position="22"/>
        <end position="50"/>
    </location>
</feature>
<organism evidence="4 5">
    <name type="scientific">Colletotrichum cuscutae</name>
    <dbReference type="NCBI Taxonomy" id="1209917"/>
    <lineage>
        <taxon>Eukaryota</taxon>
        <taxon>Fungi</taxon>
        <taxon>Dikarya</taxon>
        <taxon>Ascomycota</taxon>
        <taxon>Pezizomycotina</taxon>
        <taxon>Sordariomycetes</taxon>
        <taxon>Hypocreomycetidae</taxon>
        <taxon>Glomerellales</taxon>
        <taxon>Glomerellaceae</taxon>
        <taxon>Colletotrichum</taxon>
        <taxon>Colletotrichum acutatum species complex</taxon>
    </lineage>
</organism>
<dbReference type="EMBL" id="MPDP01000201">
    <property type="protein sequence ID" value="KAK1471577.1"/>
    <property type="molecule type" value="Genomic_DNA"/>
</dbReference>
<feature type="compositionally biased region" description="Low complexity" evidence="2">
    <location>
        <begin position="347"/>
        <end position="359"/>
    </location>
</feature>
<dbReference type="GO" id="GO:0008270">
    <property type="term" value="F:zinc ion binding"/>
    <property type="evidence" value="ECO:0007669"/>
    <property type="project" value="UniProtKB-KW"/>
</dbReference>
<feature type="compositionally biased region" description="Low complexity" evidence="2">
    <location>
        <begin position="412"/>
        <end position="432"/>
    </location>
</feature>
<keyword evidence="1" id="KW-0479">Metal-binding</keyword>